<sequence>MKICIVGTGNMGRTLGVKFALAGYEVFFGARDIAQAEGAVALCGGAARSGGNDEAVAFGDIVVWGVRAMPGEVLRDPSLLDGKVVVDMNNGPVPADFHYPPILEAFAERLAKAAPGARVVKAFNTMAQEIFEHDPVILRSHGVSVFLAGDDEEAKAAVGALAEELGFNAIDAGALERAAMLETQADFIRFMIGGMGRGVFATLNLTQLPAVATQRLGGRQPTKLT</sequence>
<dbReference type="InterPro" id="IPR051267">
    <property type="entry name" value="STEAP_metalloreductase"/>
</dbReference>
<name>A0A2T5G2D7_9SPHN</name>
<gene>
    <name evidence="3" type="ORF">CLG96_04190</name>
</gene>
<dbReference type="InterPro" id="IPR028939">
    <property type="entry name" value="P5C_Rdtase_cat_N"/>
</dbReference>
<dbReference type="OrthoDB" id="5524287at2"/>
<keyword evidence="4" id="KW-1185">Reference proteome</keyword>
<dbReference type="Pfam" id="PF03807">
    <property type="entry name" value="F420_oxidored"/>
    <property type="match status" value="1"/>
</dbReference>
<dbReference type="PANTHER" id="PTHR14239:SF10">
    <property type="entry name" value="REDUCTASE"/>
    <property type="match status" value="1"/>
</dbReference>
<dbReference type="PANTHER" id="PTHR14239">
    <property type="entry name" value="DUDULIN-RELATED"/>
    <property type="match status" value="1"/>
</dbReference>
<dbReference type="RefSeq" id="WP_107966548.1">
    <property type="nucleotide sequence ID" value="NZ_NWBU01000004.1"/>
</dbReference>
<dbReference type="Proteomes" id="UP000244162">
    <property type="component" value="Unassembled WGS sequence"/>
</dbReference>
<dbReference type="EMBL" id="NWBU01000004">
    <property type="protein sequence ID" value="PTQ13313.1"/>
    <property type="molecule type" value="Genomic_DNA"/>
</dbReference>
<keyword evidence="1" id="KW-0560">Oxidoreductase</keyword>
<proteinExistence type="predicted"/>
<comment type="caution">
    <text evidence="3">The sequence shown here is derived from an EMBL/GenBank/DDBJ whole genome shotgun (WGS) entry which is preliminary data.</text>
</comment>
<dbReference type="SUPFAM" id="SSF51735">
    <property type="entry name" value="NAD(P)-binding Rossmann-fold domains"/>
    <property type="match status" value="1"/>
</dbReference>
<dbReference type="InterPro" id="IPR036291">
    <property type="entry name" value="NAD(P)-bd_dom_sf"/>
</dbReference>
<dbReference type="GO" id="GO:0016491">
    <property type="term" value="F:oxidoreductase activity"/>
    <property type="evidence" value="ECO:0007669"/>
    <property type="project" value="UniProtKB-KW"/>
</dbReference>
<feature type="domain" description="Pyrroline-5-carboxylate reductase catalytic N-terminal" evidence="2">
    <location>
        <begin position="2"/>
        <end position="91"/>
    </location>
</feature>
<organism evidence="3 4">
    <name type="scientific">Sphingomonas oleivorans</name>
    <dbReference type="NCBI Taxonomy" id="1735121"/>
    <lineage>
        <taxon>Bacteria</taxon>
        <taxon>Pseudomonadati</taxon>
        <taxon>Pseudomonadota</taxon>
        <taxon>Alphaproteobacteria</taxon>
        <taxon>Sphingomonadales</taxon>
        <taxon>Sphingomonadaceae</taxon>
        <taxon>Sphingomonas</taxon>
    </lineage>
</organism>
<dbReference type="AlphaFoldDB" id="A0A2T5G2D7"/>
<accession>A0A2T5G2D7</accession>
<evidence type="ECO:0000259" key="2">
    <source>
        <dbReference type="Pfam" id="PF03807"/>
    </source>
</evidence>
<evidence type="ECO:0000256" key="1">
    <source>
        <dbReference type="ARBA" id="ARBA00023002"/>
    </source>
</evidence>
<dbReference type="Gene3D" id="3.40.50.720">
    <property type="entry name" value="NAD(P)-binding Rossmann-like Domain"/>
    <property type="match status" value="1"/>
</dbReference>
<evidence type="ECO:0000313" key="3">
    <source>
        <dbReference type="EMBL" id="PTQ13313.1"/>
    </source>
</evidence>
<evidence type="ECO:0000313" key="4">
    <source>
        <dbReference type="Proteomes" id="UP000244162"/>
    </source>
</evidence>
<reference evidence="3 4" key="1">
    <citation type="submission" date="2017-09" db="EMBL/GenBank/DDBJ databases">
        <title>Sphingomonas panjinensis sp.nov., isolated from oil-contaminated soil.</title>
        <authorList>
            <person name="Wang L."/>
            <person name="Chen L."/>
        </authorList>
    </citation>
    <scope>NUCLEOTIDE SEQUENCE [LARGE SCALE GENOMIC DNA]</scope>
    <source>
        <strain evidence="3 4">FW-11</strain>
    </source>
</reference>
<protein>
    <submittedName>
        <fullName evidence="3">F420-dependent NADP oxidoreductase</fullName>
    </submittedName>
</protein>